<dbReference type="EMBL" id="CP000697">
    <property type="protein sequence ID" value="ABQ30558.1"/>
    <property type="molecule type" value="Genomic_DNA"/>
</dbReference>
<evidence type="ECO:0000256" key="2">
    <source>
        <dbReference type="ARBA" id="ARBA00023015"/>
    </source>
</evidence>
<gene>
    <name evidence="6" type="ordered locus">Acry_1347</name>
</gene>
<feature type="domain" description="HTH lysR-type" evidence="5">
    <location>
        <begin position="1"/>
        <end position="59"/>
    </location>
</feature>
<reference evidence="6 7" key="1">
    <citation type="submission" date="2007-05" db="EMBL/GenBank/DDBJ databases">
        <title>Complete sequence of chromosome of Acidiphilium cryptum JF-5.</title>
        <authorList>
            <consortium name="US DOE Joint Genome Institute"/>
            <person name="Copeland A."/>
            <person name="Lucas S."/>
            <person name="Lapidus A."/>
            <person name="Barry K."/>
            <person name="Detter J.C."/>
            <person name="Glavina del Rio T."/>
            <person name="Hammon N."/>
            <person name="Israni S."/>
            <person name="Dalin E."/>
            <person name="Tice H."/>
            <person name="Pitluck S."/>
            <person name="Sims D."/>
            <person name="Brettin T."/>
            <person name="Bruce D."/>
            <person name="Han C."/>
            <person name="Schmutz J."/>
            <person name="Larimer F."/>
            <person name="Land M."/>
            <person name="Hauser L."/>
            <person name="Kyrpides N."/>
            <person name="Kim E."/>
            <person name="Magnuson T."/>
            <person name="Richardson P."/>
        </authorList>
    </citation>
    <scope>NUCLEOTIDE SEQUENCE [LARGE SCALE GENOMIC DNA]</scope>
    <source>
        <strain evidence="6 7">JF-5</strain>
    </source>
</reference>
<evidence type="ECO:0000259" key="5">
    <source>
        <dbReference type="PROSITE" id="PS50931"/>
    </source>
</evidence>
<dbReference type="Gene3D" id="1.10.10.10">
    <property type="entry name" value="Winged helix-like DNA-binding domain superfamily/Winged helix DNA-binding domain"/>
    <property type="match status" value="1"/>
</dbReference>
<evidence type="ECO:0000313" key="7">
    <source>
        <dbReference type="Proteomes" id="UP000000245"/>
    </source>
</evidence>
<dbReference type="Gene3D" id="3.40.190.290">
    <property type="match status" value="1"/>
</dbReference>
<dbReference type="HOGENOM" id="CLU_039613_16_2_5"/>
<protein>
    <submittedName>
        <fullName evidence="6">Transcriptional regulator, LysR family</fullName>
    </submittedName>
</protein>
<keyword evidence="3" id="KW-0238">DNA-binding</keyword>
<dbReference type="KEGG" id="acr:Acry_1347"/>
<dbReference type="eggNOG" id="COG0583">
    <property type="taxonomic scope" value="Bacteria"/>
</dbReference>
<dbReference type="PROSITE" id="PS50931">
    <property type="entry name" value="HTH_LYSR"/>
    <property type="match status" value="1"/>
</dbReference>
<accession>A5FY76</accession>
<sequence>MDELARLRAFVRAAELGSFSGAAREARLPPSSVSRAIAALEAELGAALFNRSTRKLHLTEVGFAFLERARRVLAELDEARAVAADLNARPQGLLRLNVPSAFGRLHVMPFLPGFAAAWPDIRIDLTLSDSVVDIIDSGTDLAIRIGALEESRLIARKLAPHRRVLCAAPALLARHGPVATPDDLARLPHLLFALQPHDRWLLTDPGGHRHDMPLTGRLRLNDSEALLAAARAGLGAALLPFWVAGAALRAGELVRLLPDHQAMFWPGERFIWAVYPPKRVVPPKVRAFIDGFAAHLGAPPYWERDAPPP</sequence>
<dbReference type="SUPFAM" id="SSF46785">
    <property type="entry name" value="Winged helix' DNA-binding domain"/>
    <property type="match status" value="1"/>
</dbReference>
<dbReference type="Proteomes" id="UP000000245">
    <property type="component" value="Chromosome"/>
</dbReference>
<dbReference type="InterPro" id="IPR036390">
    <property type="entry name" value="WH_DNA-bd_sf"/>
</dbReference>
<dbReference type="InterPro" id="IPR058163">
    <property type="entry name" value="LysR-type_TF_proteobact-type"/>
</dbReference>
<evidence type="ECO:0000256" key="4">
    <source>
        <dbReference type="ARBA" id="ARBA00023163"/>
    </source>
</evidence>
<dbReference type="Pfam" id="PF00126">
    <property type="entry name" value="HTH_1"/>
    <property type="match status" value="1"/>
</dbReference>
<dbReference type="FunFam" id="1.10.10.10:FF:000001">
    <property type="entry name" value="LysR family transcriptional regulator"/>
    <property type="match status" value="1"/>
</dbReference>
<keyword evidence="2" id="KW-0805">Transcription regulation</keyword>
<dbReference type="CDD" id="cd08422">
    <property type="entry name" value="PBP2_CrgA_like"/>
    <property type="match status" value="1"/>
</dbReference>
<dbReference type="InterPro" id="IPR005119">
    <property type="entry name" value="LysR_subst-bd"/>
</dbReference>
<organism evidence="6 7">
    <name type="scientific">Acidiphilium cryptum (strain JF-5)</name>
    <dbReference type="NCBI Taxonomy" id="349163"/>
    <lineage>
        <taxon>Bacteria</taxon>
        <taxon>Pseudomonadati</taxon>
        <taxon>Pseudomonadota</taxon>
        <taxon>Alphaproteobacteria</taxon>
        <taxon>Acetobacterales</taxon>
        <taxon>Acidocellaceae</taxon>
        <taxon>Acidiphilium</taxon>
    </lineage>
</organism>
<evidence type="ECO:0000256" key="3">
    <source>
        <dbReference type="ARBA" id="ARBA00023125"/>
    </source>
</evidence>
<dbReference type="GO" id="GO:0003700">
    <property type="term" value="F:DNA-binding transcription factor activity"/>
    <property type="evidence" value="ECO:0007669"/>
    <property type="project" value="InterPro"/>
</dbReference>
<dbReference type="SUPFAM" id="SSF53850">
    <property type="entry name" value="Periplasmic binding protein-like II"/>
    <property type="match status" value="1"/>
</dbReference>
<evidence type="ECO:0000256" key="1">
    <source>
        <dbReference type="ARBA" id="ARBA00009437"/>
    </source>
</evidence>
<keyword evidence="4" id="KW-0804">Transcription</keyword>
<proteinExistence type="inferred from homology"/>
<dbReference type="STRING" id="349163.Acry_1347"/>
<evidence type="ECO:0000313" key="6">
    <source>
        <dbReference type="EMBL" id="ABQ30558.1"/>
    </source>
</evidence>
<dbReference type="PANTHER" id="PTHR30537">
    <property type="entry name" value="HTH-TYPE TRANSCRIPTIONAL REGULATOR"/>
    <property type="match status" value="1"/>
</dbReference>
<keyword evidence="7" id="KW-1185">Reference proteome</keyword>
<dbReference type="Pfam" id="PF03466">
    <property type="entry name" value="LysR_substrate"/>
    <property type="match status" value="1"/>
</dbReference>
<dbReference type="InterPro" id="IPR000847">
    <property type="entry name" value="LysR_HTH_N"/>
</dbReference>
<dbReference type="AlphaFoldDB" id="A5FY76"/>
<dbReference type="RefSeq" id="WP_011942176.1">
    <property type="nucleotide sequence ID" value="NC_009484.1"/>
</dbReference>
<comment type="similarity">
    <text evidence="1">Belongs to the LysR transcriptional regulatory family.</text>
</comment>
<name>A5FY76_ACICJ</name>
<dbReference type="PANTHER" id="PTHR30537:SF5">
    <property type="entry name" value="HTH-TYPE TRANSCRIPTIONAL ACTIVATOR TTDR-RELATED"/>
    <property type="match status" value="1"/>
</dbReference>
<dbReference type="InterPro" id="IPR036388">
    <property type="entry name" value="WH-like_DNA-bd_sf"/>
</dbReference>
<dbReference type="GO" id="GO:0003677">
    <property type="term" value="F:DNA binding"/>
    <property type="evidence" value="ECO:0007669"/>
    <property type="project" value="UniProtKB-KW"/>
</dbReference>